<gene>
    <name evidence="1" type="ORF">ACFSJ0_34815</name>
</gene>
<name>A0ABW4GIE1_9ACTN</name>
<dbReference type="EMBL" id="JBHUCM010000031">
    <property type="protein sequence ID" value="MFD1542268.1"/>
    <property type="molecule type" value="Genomic_DNA"/>
</dbReference>
<organism evidence="1 2">
    <name type="scientific">Nonomuraea guangzhouensis</name>
    <dbReference type="NCBI Taxonomy" id="1291555"/>
    <lineage>
        <taxon>Bacteria</taxon>
        <taxon>Bacillati</taxon>
        <taxon>Actinomycetota</taxon>
        <taxon>Actinomycetes</taxon>
        <taxon>Streptosporangiales</taxon>
        <taxon>Streptosporangiaceae</taxon>
        <taxon>Nonomuraea</taxon>
    </lineage>
</organism>
<protein>
    <submittedName>
        <fullName evidence="1">Uncharacterized protein</fullName>
    </submittedName>
</protein>
<proteinExistence type="predicted"/>
<dbReference type="Proteomes" id="UP001597097">
    <property type="component" value="Unassembled WGS sequence"/>
</dbReference>
<evidence type="ECO:0000313" key="1">
    <source>
        <dbReference type="EMBL" id="MFD1542268.1"/>
    </source>
</evidence>
<keyword evidence="2" id="KW-1185">Reference proteome</keyword>
<comment type="caution">
    <text evidence="1">The sequence shown here is derived from an EMBL/GenBank/DDBJ whole genome shotgun (WGS) entry which is preliminary data.</text>
</comment>
<reference evidence="2" key="1">
    <citation type="journal article" date="2019" name="Int. J. Syst. Evol. Microbiol.">
        <title>The Global Catalogue of Microorganisms (GCM) 10K type strain sequencing project: providing services to taxonomists for standard genome sequencing and annotation.</title>
        <authorList>
            <consortium name="The Broad Institute Genomics Platform"/>
            <consortium name="The Broad Institute Genome Sequencing Center for Infectious Disease"/>
            <person name="Wu L."/>
            <person name="Ma J."/>
        </authorList>
    </citation>
    <scope>NUCLEOTIDE SEQUENCE [LARGE SCALE GENOMIC DNA]</scope>
    <source>
        <strain evidence="2">CGMCC 1.15399</strain>
    </source>
</reference>
<sequence>MDSYEYGISMYTAAIGACFVASGLPSNPAIQTICRFSGTLIGTVLSSPSDIREAARNTREMTTTVNNAAASIDTALDTIDHDDWEKMSRPEVDTAVKKFTTQAKNSSQAYSELAGALDQLAGHSFQMAVASVSVATVLATLSALSAAGKLFPPTAVATDISATASSSAALVVLRSIVGKSKAVYMAAGGVATAAGMFMGQSASENMTKAVTPTDPKKMPAFEQVYIPNLPTFDKDGQPLGPKKEA</sequence>
<dbReference type="RefSeq" id="WP_219531254.1">
    <property type="nucleotide sequence ID" value="NZ_JAHKRM010000011.1"/>
</dbReference>
<evidence type="ECO:0000313" key="2">
    <source>
        <dbReference type="Proteomes" id="UP001597097"/>
    </source>
</evidence>
<accession>A0ABW4GIE1</accession>